<dbReference type="InterPro" id="IPR005119">
    <property type="entry name" value="LysR_subst-bd"/>
</dbReference>
<dbReference type="GO" id="GO:0003700">
    <property type="term" value="F:DNA-binding transcription factor activity"/>
    <property type="evidence" value="ECO:0007669"/>
    <property type="project" value="InterPro"/>
</dbReference>
<keyword evidence="4" id="KW-0804">Transcription</keyword>
<dbReference type="EMBL" id="UINC01030420">
    <property type="protein sequence ID" value="SVB14795.1"/>
    <property type="molecule type" value="Genomic_DNA"/>
</dbReference>
<evidence type="ECO:0000256" key="4">
    <source>
        <dbReference type="ARBA" id="ARBA00023163"/>
    </source>
</evidence>
<dbReference type="Pfam" id="PF00126">
    <property type="entry name" value="HTH_1"/>
    <property type="match status" value="1"/>
</dbReference>
<dbReference type="PROSITE" id="PS50931">
    <property type="entry name" value="HTH_LYSR"/>
    <property type="match status" value="1"/>
</dbReference>
<dbReference type="AlphaFoldDB" id="A0A382BLX5"/>
<gene>
    <name evidence="6" type="ORF">METZ01_LOCUS167649</name>
</gene>
<accession>A0A382BLX5</accession>
<dbReference type="Gene3D" id="3.40.190.290">
    <property type="match status" value="1"/>
</dbReference>
<dbReference type="InterPro" id="IPR000847">
    <property type="entry name" value="LysR_HTH_N"/>
</dbReference>
<dbReference type="SUPFAM" id="SSF46785">
    <property type="entry name" value="Winged helix' DNA-binding domain"/>
    <property type="match status" value="1"/>
</dbReference>
<evidence type="ECO:0000256" key="2">
    <source>
        <dbReference type="ARBA" id="ARBA00023015"/>
    </source>
</evidence>
<dbReference type="PRINTS" id="PR00039">
    <property type="entry name" value="HTHLYSR"/>
</dbReference>
<dbReference type="GO" id="GO:0000976">
    <property type="term" value="F:transcription cis-regulatory region binding"/>
    <property type="evidence" value="ECO:0007669"/>
    <property type="project" value="TreeGrafter"/>
</dbReference>
<sequence>MEFSQLEAFLEAANRGSFRRAADALYLSQPSVSARVQTLESEVGVALFHRTARGVRLTDMGRTFLPFAQRSIETLRRGREVLESVRQTSAGILNMATARVIGTYVLPETLQKFQQLYPNANLHIKVGGSSDVLQMVVDEEVQLGLARFMQHPDVDALHLYDEEAVLVVHPGHPFTKTRVAAMSQVAQEPLIVYDPGDPGSSYFQFINRVCRDAGVTAKVEMNLDSVEAAKNMVRLGLGVSFLPRSAVRREVEFESLTLIDLAEVPPVMLPTYLLLRRGQEIGPTARSFLKLLQETYNVEIPVLLEDR</sequence>
<reference evidence="6" key="1">
    <citation type="submission" date="2018-05" db="EMBL/GenBank/DDBJ databases">
        <authorList>
            <person name="Lanie J.A."/>
            <person name="Ng W.-L."/>
            <person name="Kazmierczak K.M."/>
            <person name="Andrzejewski T.M."/>
            <person name="Davidsen T.M."/>
            <person name="Wayne K.J."/>
            <person name="Tettelin H."/>
            <person name="Glass J.I."/>
            <person name="Rusch D."/>
            <person name="Podicherti R."/>
            <person name="Tsui H.-C.T."/>
            <person name="Winkler M.E."/>
        </authorList>
    </citation>
    <scope>NUCLEOTIDE SEQUENCE</scope>
</reference>
<keyword evidence="3" id="KW-0238">DNA-binding</keyword>
<dbReference type="CDD" id="cd05466">
    <property type="entry name" value="PBP2_LTTR_substrate"/>
    <property type="match status" value="1"/>
</dbReference>
<comment type="similarity">
    <text evidence="1">Belongs to the LysR transcriptional regulatory family.</text>
</comment>
<dbReference type="InterPro" id="IPR036390">
    <property type="entry name" value="WH_DNA-bd_sf"/>
</dbReference>
<protein>
    <recommendedName>
        <fullName evidence="5">HTH lysR-type domain-containing protein</fullName>
    </recommendedName>
</protein>
<feature type="domain" description="HTH lysR-type" evidence="5">
    <location>
        <begin position="1"/>
        <end position="58"/>
    </location>
</feature>
<evidence type="ECO:0000256" key="1">
    <source>
        <dbReference type="ARBA" id="ARBA00009437"/>
    </source>
</evidence>
<name>A0A382BLX5_9ZZZZ</name>
<evidence type="ECO:0000256" key="3">
    <source>
        <dbReference type="ARBA" id="ARBA00023125"/>
    </source>
</evidence>
<organism evidence="6">
    <name type="scientific">marine metagenome</name>
    <dbReference type="NCBI Taxonomy" id="408172"/>
    <lineage>
        <taxon>unclassified sequences</taxon>
        <taxon>metagenomes</taxon>
        <taxon>ecological metagenomes</taxon>
    </lineage>
</organism>
<dbReference type="FunFam" id="1.10.10.10:FF:000001">
    <property type="entry name" value="LysR family transcriptional regulator"/>
    <property type="match status" value="1"/>
</dbReference>
<dbReference type="PANTHER" id="PTHR30126">
    <property type="entry name" value="HTH-TYPE TRANSCRIPTIONAL REGULATOR"/>
    <property type="match status" value="1"/>
</dbReference>
<dbReference type="PANTHER" id="PTHR30126:SF40">
    <property type="entry name" value="HTH-TYPE TRANSCRIPTIONAL REGULATOR GLTR"/>
    <property type="match status" value="1"/>
</dbReference>
<keyword evidence="2" id="KW-0805">Transcription regulation</keyword>
<proteinExistence type="inferred from homology"/>
<dbReference type="SUPFAM" id="SSF53850">
    <property type="entry name" value="Periplasmic binding protein-like II"/>
    <property type="match status" value="1"/>
</dbReference>
<dbReference type="Pfam" id="PF03466">
    <property type="entry name" value="LysR_substrate"/>
    <property type="match status" value="1"/>
</dbReference>
<evidence type="ECO:0000259" key="5">
    <source>
        <dbReference type="PROSITE" id="PS50931"/>
    </source>
</evidence>
<dbReference type="InterPro" id="IPR036388">
    <property type="entry name" value="WH-like_DNA-bd_sf"/>
</dbReference>
<evidence type="ECO:0000313" key="6">
    <source>
        <dbReference type="EMBL" id="SVB14795.1"/>
    </source>
</evidence>
<dbReference type="Gene3D" id="1.10.10.10">
    <property type="entry name" value="Winged helix-like DNA-binding domain superfamily/Winged helix DNA-binding domain"/>
    <property type="match status" value="1"/>
</dbReference>